<dbReference type="Proteomes" id="UP000472267">
    <property type="component" value="Chromosome 17"/>
</dbReference>
<protein>
    <recommendedName>
        <fullName evidence="1">PRELI/MSF1 domain-containing protein</fullName>
    </recommendedName>
</protein>
<dbReference type="Pfam" id="PF04707">
    <property type="entry name" value="PRELI"/>
    <property type="match status" value="1"/>
</dbReference>
<dbReference type="InterPro" id="IPR006797">
    <property type="entry name" value="PRELI/MSF1_dom"/>
</dbReference>
<evidence type="ECO:0000313" key="3">
    <source>
        <dbReference type="Proteomes" id="UP000472267"/>
    </source>
</evidence>
<reference evidence="2" key="1">
    <citation type="submission" date="2019-06" db="EMBL/GenBank/DDBJ databases">
        <authorList>
            <consortium name="Wellcome Sanger Institute Data Sharing"/>
        </authorList>
    </citation>
    <scope>NUCLEOTIDE SEQUENCE [LARGE SCALE GENOMIC DNA]</scope>
</reference>
<dbReference type="PANTHER" id="PTHR11158">
    <property type="entry name" value="MSF1/PX19 RELATED"/>
    <property type="match status" value="1"/>
</dbReference>
<reference evidence="2" key="2">
    <citation type="submission" date="2025-08" db="UniProtKB">
        <authorList>
            <consortium name="Ensembl"/>
        </authorList>
    </citation>
    <scope>IDENTIFICATION</scope>
</reference>
<dbReference type="Ensembl" id="ENSSFAT00005046671.1">
    <property type="protein sequence ID" value="ENSSFAP00005045100.1"/>
    <property type="gene ID" value="ENSSFAG00005022116.1"/>
</dbReference>
<evidence type="ECO:0000259" key="1">
    <source>
        <dbReference type="PROSITE" id="PS50904"/>
    </source>
</evidence>
<dbReference type="InParanoid" id="A0A672IWH6"/>
<dbReference type="PROSITE" id="PS50904">
    <property type="entry name" value="PRELI_MSF1"/>
    <property type="match status" value="1"/>
</dbReference>
<accession>A0A672IWH6</accession>
<keyword evidence="3" id="KW-1185">Reference proteome</keyword>
<sequence>MGKKLPIWGSEHIFNHPRETVTRAAMQKYPNPMKNSAVGVDVLNRNVDTQGRLHGVESPRHRQLCLRSAKSTHLRSGTFSCGPQTEDLGAKIYKHLLH</sequence>
<proteinExistence type="predicted"/>
<name>A0A672IWH6_SALFA</name>
<reference evidence="2" key="3">
    <citation type="submission" date="2025-09" db="UniProtKB">
        <authorList>
            <consortium name="Ensembl"/>
        </authorList>
    </citation>
    <scope>IDENTIFICATION</scope>
</reference>
<dbReference type="InterPro" id="IPR037365">
    <property type="entry name" value="Slowmo/Ups"/>
</dbReference>
<dbReference type="GO" id="GO:0005758">
    <property type="term" value="C:mitochondrial intermembrane space"/>
    <property type="evidence" value="ECO:0007669"/>
    <property type="project" value="InterPro"/>
</dbReference>
<dbReference type="AlphaFoldDB" id="A0A672IWH6"/>
<evidence type="ECO:0000313" key="2">
    <source>
        <dbReference type="Ensembl" id="ENSSFAP00005045100.1"/>
    </source>
</evidence>
<feature type="domain" description="PRELI/MSF1" evidence="1">
    <location>
        <begin position="5"/>
        <end position="98"/>
    </location>
</feature>
<organism evidence="2 3">
    <name type="scientific">Salarias fasciatus</name>
    <name type="common">Jewelled blenny</name>
    <name type="synonym">Blennius fasciatus</name>
    <dbReference type="NCBI Taxonomy" id="181472"/>
    <lineage>
        <taxon>Eukaryota</taxon>
        <taxon>Metazoa</taxon>
        <taxon>Chordata</taxon>
        <taxon>Craniata</taxon>
        <taxon>Vertebrata</taxon>
        <taxon>Euteleostomi</taxon>
        <taxon>Actinopterygii</taxon>
        <taxon>Neopterygii</taxon>
        <taxon>Teleostei</taxon>
        <taxon>Neoteleostei</taxon>
        <taxon>Acanthomorphata</taxon>
        <taxon>Ovalentaria</taxon>
        <taxon>Blenniimorphae</taxon>
        <taxon>Blenniiformes</taxon>
        <taxon>Blennioidei</taxon>
        <taxon>Blenniidae</taxon>
        <taxon>Salariinae</taxon>
        <taxon>Salarias</taxon>
    </lineage>
</organism>